<keyword evidence="1" id="KW-0732">Signal</keyword>
<dbReference type="KEGG" id="pmf:P9303_20401"/>
<protein>
    <recommendedName>
        <fullName evidence="4">Lipoprotein</fullName>
    </recommendedName>
</protein>
<evidence type="ECO:0000256" key="1">
    <source>
        <dbReference type="SAM" id="SignalP"/>
    </source>
</evidence>
<dbReference type="Proteomes" id="UP000002274">
    <property type="component" value="Chromosome"/>
</dbReference>
<dbReference type="HOGENOM" id="CLU_1439911_0_0_3"/>
<sequence>MSRRRTALAAALSILVLGSPFMSGCGVFRTGVGKIVLTTSGKKYENSNYKGAIEASRKRRPPNLPKTYRCPFDEHCHTHWCYMDAPLLYDKNQIVDQFLSIWRPCYLRKYQDGPKHVSGGGTPWFGWSEGALGAETLKGFWVRDLKNIGDYAVTNYGEVTLDDMNRNCYRLHWEGKYWGTYCIKQMED</sequence>
<dbReference type="STRING" id="59922.P9303_20401"/>
<feature type="chain" id="PRO_5002642663" description="Lipoprotein" evidence="1">
    <location>
        <begin position="25"/>
        <end position="188"/>
    </location>
</feature>
<gene>
    <name evidence="2" type="ordered locus">P9303_20401</name>
</gene>
<dbReference type="EMBL" id="CP000554">
    <property type="protein sequence ID" value="ABM78780.1"/>
    <property type="molecule type" value="Genomic_DNA"/>
</dbReference>
<evidence type="ECO:0000313" key="3">
    <source>
        <dbReference type="Proteomes" id="UP000002274"/>
    </source>
</evidence>
<dbReference type="RefSeq" id="WP_011826658.1">
    <property type="nucleotide sequence ID" value="NC_008820.1"/>
</dbReference>
<evidence type="ECO:0000313" key="2">
    <source>
        <dbReference type="EMBL" id="ABM78780.1"/>
    </source>
</evidence>
<proteinExistence type="predicted"/>
<name>A2CBC0_PROM3</name>
<dbReference type="PROSITE" id="PS51257">
    <property type="entry name" value="PROKAR_LIPOPROTEIN"/>
    <property type="match status" value="1"/>
</dbReference>
<evidence type="ECO:0008006" key="4">
    <source>
        <dbReference type="Google" id="ProtNLM"/>
    </source>
</evidence>
<feature type="signal peptide" evidence="1">
    <location>
        <begin position="1"/>
        <end position="24"/>
    </location>
</feature>
<reference evidence="2 3" key="1">
    <citation type="journal article" date="2007" name="PLoS Genet.">
        <title>Patterns and implications of gene gain and loss in the evolution of Prochlorococcus.</title>
        <authorList>
            <person name="Kettler G.C."/>
            <person name="Martiny A.C."/>
            <person name="Huang K."/>
            <person name="Zucker J."/>
            <person name="Coleman M.L."/>
            <person name="Rodrigue S."/>
            <person name="Chen F."/>
            <person name="Lapidus A."/>
            <person name="Ferriera S."/>
            <person name="Johnson J."/>
            <person name="Steglich C."/>
            <person name="Church G.M."/>
            <person name="Richardson P."/>
            <person name="Chisholm S.W."/>
        </authorList>
    </citation>
    <scope>NUCLEOTIDE SEQUENCE [LARGE SCALE GENOMIC DNA]</scope>
    <source>
        <strain evidence="2 3">MIT 9303</strain>
    </source>
</reference>
<organism evidence="2 3">
    <name type="scientific">Prochlorococcus marinus (strain MIT 9303)</name>
    <dbReference type="NCBI Taxonomy" id="59922"/>
    <lineage>
        <taxon>Bacteria</taxon>
        <taxon>Bacillati</taxon>
        <taxon>Cyanobacteriota</taxon>
        <taxon>Cyanophyceae</taxon>
        <taxon>Synechococcales</taxon>
        <taxon>Prochlorococcaceae</taxon>
        <taxon>Prochlorococcus</taxon>
    </lineage>
</organism>
<accession>A2CBC0</accession>
<dbReference type="AlphaFoldDB" id="A2CBC0"/>